<reference evidence="3" key="1">
    <citation type="submission" date="2016-06" db="UniProtKB">
        <authorList>
            <consortium name="WormBaseParasite"/>
        </authorList>
    </citation>
    <scope>IDENTIFICATION</scope>
</reference>
<reference evidence="1 2" key="2">
    <citation type="submission" date="2018-11" db="EMBL/GenBank/DDBJ databases">
        <authorList>
            <consortium name="Pathogen Informatics"/>
        </authorList>
    </citation>
    <scope>NUCLEOTIDE SEQUENCE [LARGE SCALE GENOMIC DNA]</scope>
</reference>
<evidence type="ECO:0000313" key="3">
    <source>
        <dbReference type="WBParaSite" id="OFLC_0000963601-mRNA-1"/>
    </source>
</evidence>
<dbReference type="AlphaFoldDB" id="A0A183HQ75"/>
<evidence type="ECO:0000313" key="1">
    <source>
        <dbReference type="EMBL" id="VDO62112.1"/>
    </source>
</evidence>
<evidence type="ECO:0000313" key="2">
    <source>
        <dbReference type="Proteomes" id="UP000267606"/>
    </source>
</evidence>
<protein>
    <submittedName>
        <fullName evidence="3">Transposase</fullName>
    </submittedName>
</protein>
<keyword evidence="2" id="KW-1185">Reference proteome</keyword>
<accession>A0A183HQ75</accession>
<dbReference type="EMBL" id="UZAJ01012048">
    <property type="protein sequence ID" value="VDO62112.1"/>
    <property type="molecule type" value="Genomic_DNA"/>
</dbReference>
<gene>
    <name evidence="1" type="ORF">OFLC_LOCUS9643</name>
</gene>
<organism evidence="3">
    <name type="scientific">Onchocerca flexuosa</name>
    <dbReference type="NCBI Taxonomy" id="387005"/>
    <lineage>
        <taxon>Eukaryota</taxon>
        <taxon>Metazoa</taxon>
        <taxon>Ecdysozoa</taxon>
        <taxon>Nematoda</taxon>
        <taxon>Chromadorea</taxon>
        <taxon>Rhabditida</taxon>
        <taxon>Spirurina</taxon>
        <taxon>Spiruromorpha</taxon>
        <taxon>Filarioidea</taxon>
        <taxon>Onchocercidae</taxon>
        <taxon>Onchocerca</taxon>
    </lineage>
</organism>
<proteinExistence type="predicted"/>
<sequence>MTRNPANLNPHPVMFGVRTYSIYHKWAMRGLDCSRSVILVF</sequence>
<dbReference type="WBParaSite" id="OFLC_0000963601-mRNA-1">
    <property type="protein sequence ID" value="OFLC_0000963601-mRNA-1"/>
    <property type="gene ID" value="OFLC_0000963601"/>
</dbReference>
<dbReference type="Proteomes" id="UP000267606">
    <property type="component" value="Unassembled WGS sequence"/>
</dbReference>
<name>A0A183HQ75_9BILA</name>